<organism evidence="1 2">
    <name type="scientific">Bacillus carboniphilus</name>
    <dbReference type="NCBI Taxonomy" id="86663"/>
    <lineage>
        <taxon>Bacteria</taxon>
        <taxon>Bacillati</taxon>
        <taxon>Bacillota</taxon>
        <taxon>Bacilli</taxon>
        <taxon>Bacillales</taxon>
        <taxon>Bacillaceae</taxon>
        <taxon>Bacillus</taxon>
    </lineage>
</organism>
<protein>
    <submittedName>
        <fullName evidence="1">Uncharacterized protein</fullName>
    </submittedName>
</protein>
<reference evidence="1 2" key="1">
    <citation type="submission" date="2023-06" db="EMBL/GenBank/DDBJ databases">
        <title>Five Gram-positive bacteria isolated from mangrove sediments in Shenzhen, Guangdong, China.</title>
        <authorList>
            <person name="Yu S."/>
            <person name="Zheng W."/>
            <person name="Huang Y."/>
        </authorList>
    </citation>
    <scope>NUCLEOTIDE SEQUENCE [LARGE SCALE GENOMIC DNA]</scope>
    <source>
        <strain evidence="1 2">SaN35-3</strain>
        <plasmid evidence="1 2">unnamed1</plasmid>
    </source>
</reference>
<keyword evidence="2" id="KW-1185">Reference proteome</keyword>
<evidence type="ECO:0000313" key="2">
    <source>
        <dbReference type="Proteomes" id="UP001197974"/>
    </source>
</evidence>
<dbReference type="Proteomes" id="UP001197974">
    <property type="component" value="Plasmid unnamed1"/>
</dbReference>
<dbReference type="EMBL" id="CP129014">
    <property type="protein sequence ID" value="WLR44423.1"/>
    <property type="molecule type" value="Genomic_DNA"/>
</dbReference>
<dbReference type="RefSeq" id="WP_226540704.1">
    <property type="nucleotide sequence ID" value="NZ_CP129014.1"/>
</dbReference>
<geneLocation type="plasmid" evidence="1 2">
    <name>unnamed1</name>
</geneLocation>
<keyword evidence="1" id="KW-0614">Plasmid</keyword>
<evidence type="ECO:0000313" key="1">
    <source>
        <dbReference type="EMBL" id="WLR44423.1"/>
    </source>
</evidence>
<accession>A0ABY9K061</accession>
<name>A0ABY9K061_9BACI</name>
<proteinExistence type="predicted"/>
<sequence>MEIKLMPFWEGETINGEIPKNILEYVQSTFTRFHYEFADDNKVVVKVPETEMVLIANVVSEIRAIVDDLSQENSALAKKLARKFKI</sequence>
<gene>
    <name evidence="1" type="ORF">LC087_19135</name>
</gene>